<evidence type="ECO:0000259" key="4">
    <source>
        <dbReference type="Pfam" id="PF14432"/>
    </source>
</evidence>
<feature type="repeat" description="PPR" evidence="2">
    <location>
        <begin position="193"/>
        <end position="227"/>
    </location>
</feature>
<proteinExistence type="predicted"/>
<dbReference type="GO" id="GO:0003723">
    <property type="term" value="F:RNA binding"/>
    <property type="evidence" value="ECO:0007669"/>
    <property type="project" value="InterPro"/>
</dbReference>
<feature type="repeat" description="PPR" evidence="2">
    <location>
        <begin position="361"/>
        <end position="396"/>
    </location>
</feature>
<dbReference type="PANTHER" id="PTHR47926:SF458">
    <property type="entry name" value="PENTATRICOPEPTIDE REPEAT-CONTAINING PROTEIN"/>
    <property type="match status" value="1"/>
</dbReference>
<dbReference type="OrthoDB" id="750171at2759"/>
<dbReference type="AlphaFoldDB" id="A0A2I0AJW0"/>
<dbReference type="NCBIfam" id="TIGR00756">
    <property type="entry name" value="PPR"/>
    <property type="match status" value="4"/>
</dbReference>
<dbReference type="Pfam" id="PF01535">
    <property type="entry name" value="PPR"/>
    <property type="match status" value="3"/>
</dbReference>
<gene>
    <name evidence="5" type="primary">PCMP-H61</name>
    <name evidence="5" type="ORF">AXF42_Ash018759</name>
</gene>
<protein>
    <submittedName>
        <fullName evidence="5">Pentatricopeptide repeat-containing protein</fullName>
        <ecNumber evidence="5">3.6.1.-</ecNumber>
    </submittedName>
</protein>
<dbReference type="InterPro" id="IPR032867">
    <property type="entry name" value="DYW_dom"/>
</dbReference>
<dbReference type="Pfam" id="PF14432">
    <property type="entry name" value="DYW_deaminase"/>
    <property type="match status" value="1"/>
</dbReference>
<dbReference type="InterPro" id="IPR011990">
    <property type="entry name" value="TPR-like_helical_dom_sf"/>
</dbReference>
<dbReference type="Proteomes" id="UP000236161">
    <property type="component" value="Unassembled WGS sequence"/>
</dbReference>
<dbReference type="PANTHER" id="PTHR47926">
    <property type="entry name" value="PENTATRICOPEPTIDE REPEAT-CONTAINING PROTEIN"/>
    <property type="match status" value="1"/>
</dbReference>
<sequence length="635" mass="70980">MSHSTSISPTAFPAALLPPRQNSSLSPPNASSLTLASPSHLQQLHSLLVKSGAPVSSLPFSFSQIAAVCSLSSPSAFFYARRLFQRAVGSSEIILWNSHLSFLSSSSPYDTLRLFSRLRGSDLLPDTFSFSFVLKACSQLPSALPVGKSLHALILKLGFLPDVFLQNTLVHMYFSCGAMAEAELMFDIMQTRDVVSYNIMITHFTKRGKMDRGHQLFNEMPERSVRSWTALIAGYVQWKNPKEAVHLFLEMESKAGILPNEVTAVAILAACADLGNLDLGKKIHELSIRLGFLSNVRVCNTLLDMYIKCGCLELARQMFVEMPDRTVVSWSTMINGHAVHGQAEEALNLFNDMITAGIRPNSITFVGLLHACSHMGLLEQGRRYFTAMVKDFGIEPEIEHFGCMVDLLSRAGLLDEALEFIRKMPIKPNSVVWGALHGGARTHKRVDIGEKAIRHLIELDPSNDGYYVVLSNIYADAGRFDNVAKVRRLMKEKGLKKTPGRSTIAVEGELHEFVAGDSDHPLAVEIYEKWEELLVELRRRGYVPDTSAVLLDMEEEEDGKEKVLFRHSEKLAVVFGLMTTPPGMTIRIMKNLRVCSDCHEALKLISEITEREIIVRDRNRFHCFRLGGCSCRDYW</sequence>
<name>A0A2I0AJW0_9ASPA</name>
<feature type="compositionally biased region" description="Low complexity" evidence="3">
    <location>
        <begin position="22"/>
        <end position="31"/>
    </location>
</feature>
<organism evidence="5 6">
    <name type="scientific">Apostasia shenzhenica</name>
    <dbReference type="NCBI Taxonomy" id="1088818"/>
    <lineage>
        <taxon>Eukaryota</taxon>
        <taxon>Viridiplantae</taxon>
        <taxon>Streptophyta</taxon>
        <taxon>Embryophyta</taxon>
        <taxon>Tracheophyta</taxon>
        <taxon>Spermatophyta</taxon>
        <taxon>Magnoliopsida</taxon>
        <taxon>Liliopsida</taxon>
        <taxon>Asparagales</taxon>
        <taxon>Orchidaceae</taxon>
        <taxon>Apostasioideae</taxon>
        <taxon>Apostasia</taxon>
    </lineage>
</organism>
<dbReference type="InterPro" id="IPR046848">
    <property type="entry name" value="E_motif"/>
</dbReference>
<dbReference type="EC" id="3.6.1.-" evidence="5"/>
<dbReference type="Pfam" id="PF20431">
    <property type="entry name" value="E_motif"/>
    <property type="match status" value="1"/>
</dbReference>
<keyword evidence="6" id="KW-1185">Reference proteome</keyword>
<feature type="domain" description="DYW" evidence="4">
    <location>
        <begin position="541"/>
        <end position="635"/>
    </location>
</feature>
<dbReference type="InterPro" id="IPR002885">
    <property type="entry name" value="PPR_rpt"/>
</dbReference>
<evidence type="ECO:0000313" key="5">
    <source>
        <dbReference type="EMBL" id="PKA55852.1"/>
    </source>
</evidence>
<reference evidence="5 6" key="1">
    <citation type="journal article" date="2017" name="Nature">
        <title>The Apostasia genome and the evolution of orchids.</title>
        <authorList>
            <person name="Zhang G.Q."/>
            <person name="Liu K.W."/>
            <person name="Li Z."/>
            <person name="Lohaus R."/>
            <person name="Hsiao Y.Y."/>
            <person name="Niu S.C."/>
            <person name="Wang J.Y."/>
            <person name="Lin Y.C."/>
            <person name="Xu Q."/>
            <person name="Chen L.J."/>
            <person name="Yoshida K."/>
            <person name="Fujiwara S."/>
            <person name="Wang Z.W."/>
            <person name="Zhang Y.Q."/>
            <person name="Mitsuda N."/>
            <person name="Wang M."/>
            <person name="Liu G.H."/>
            <person name="Pecoraro L."/>
            <person name="Huang H.X."/>
            <person name="Xiao X.J."/>
            <person name="Lin M."/>
            <person name="Wu X.Y."/>
            <person name="Wu W.L."/>
            <person name="Chen Y.Y."/>
            <person name="Chang S.B."/>
            <person name="Sakamoto S."/>
            <person name="Ohme-Takagi M."/>
            <person name="Yagi M."/>
            <person name="Zeng S.J."/>
            <person name="Shen C.Y."/>
            <person name="Yeh C.M."/>
            <person name="Luo Y.B."/>
            <person name="Tsai W.C."/>
            <person name="Van de Peer Y."/>
            <person name="Liu Z.J."/>
        </authorList>
    </citation>
    <scope>NUCLEOTIDE SEQUENCE [LARGE SCALE GENOMIC DNA]</scope>
    <source>
        <strain evidence="6">cv. Shenzhen</strain>
        <tissue evidence="5">Stem</tissue>
    </source>
</reference>
<dbReference type="GO" id="GO:0009451">
    <property type="term" value="P:RNA modification"/>
    <property type="evidence" value="ECO:0007669"/>
    <property type="project" value="InterPro"/>
</dbReference>
<dbReference type="STRING" id="1088818.A0A2I0AJW0"/>
<dbReference type="InterPro" id="IPR046849">
    <property type="entry name" value="E2_motif"/>
</dbReference>
<feature type="region of interest" description="Disordered" evidence="3">
    <location>
        <begin position="1"/>
        <end position="31"/>
    </location>
</feature>
<keyword evidence="5" id="KW-0378">Hydrolase</keyword>
<dbReference type="Pfam" id="PF20430">
    <property type="entry name" value="Eplus_motif"/>
    <property type="match status" value="1"/>
</dbReference>
<dbReference type="EMBL" id="KZ451977">
    <property type="protein sequence ID" value="PKA55852.1"/>
    <property type="molecule type" value="Genomic_DNA"/>
</dbReference>
<dbReference type="InterPro" id="IPR046960">
    <property type="entry name" value="PPR_At4g14850-like_plant"/>
</dbReference>
<feature type="repeat" description="PPR" evidence="2">
    <location>
        <begin position="326"/>
        <end position="360"/>
    </location>
</feature>
<dbReference type="FunFam" id="1.25.40.10:FF:000442">
    <property type="entry name" value="Pentatricopeptide repeat-containing protein At3g49710"/>
    <property type="match status" value="1"/>
</dbReference>
<dbReference type="GO" id="GO:0008270">
    <property type="term" value="F:zinc ion binding"/>
    <property type="evidence" value="ECO:0007669"/>
    <property type="project" value="InterPro"/>
</dbReference>
<dbReference type="PROSITE" id="PS51375">
    <property type="entry name" value="PPR"/>
    <property type="match status" value="4"/>
</dbReference>
<evidence type="ECO:0000256" key="3">
    <source>
        <dbReference type="SAM" id="MobiDB-lite"/>
    </source>
</evidence>
<evidence type="ECO:0000313" key="6">
    <source>
        <dbReference type="Proteomes" id="UP000236161"/>
    </source>
</evidence>
<dbReference type="FunFam" id="1.25.40.10:FF:000366">
    <property type="entry name" value="Pentatricopeptide (PPR) repeat-containing protein"/>
    <property type="match status" value="1"/>
</dbReference>
<dbReference type="Pfam" id="PF13041">
    <property type="entry name" value="PPR_2"/>
    <property type="match status" value="2"/>
</dbReference>
<feature type="repeat" description="PPR" evidence="2">
    <location>
        <begin position="295"/>
        <end position="325"/>
    </location>
</feature>
<dbReference type="GO" id="GO:0016787">
    <property type="term" value="F:hydrolase activity"/>
    <property type="evidence" value="ECO:0007669"/>
    <property type="project" value="UniProtKB-KW"/>
</dbReference>
<accession>A0A2I0AJW0</accession>
<evidence type="ECO:0000256" key="1">
    <source>
        <dbReference type="ARBA" id="ARBA00022737"/>
    </source>
</evidence>
<evidence type="ECO:0000256" key="2">
    <source>
        <dbReference type="PROSITE-ProRule" id="PRU00708"/>
    </source>
</evidence>
<keyword evidence="1" id="KW-0677">Repeat</keyword>
<dbReference type="FunFam" id="1.25.40.10:FF:000031">
    <property type="entry name" value="Pentatricopeptide repeat-containing protein mitochondrial"/>
    <property type="match status" value="1"/>
</dbReference>
<dbReference type="Gene3D" id="1.25.40.10">
    <property type="entry name" value="Tetratricopeptide repeat domain"/>
    <property type="match status" value="3"/>
</dbReference>